<dbReference type="InterPro" id="IPR029063">
    <property type="entry name" value="SAM-dependent_MTases_sf"/>
</dbReference>
<feature type="domain" description="Methyltransferase small" evidence="6">
    <location>
        <begin position="118"/>
        <end position="205"/>
    </location>
</feature>
<keyword evidence="2" id="KW-0489">Methyltransferase</keyword>
<dbReference type="GO" id="GO:0005739">
    <property type="term" value="C:mitochondrion"/>
    <property type="evidence" value="ECO:0007669"/>
    <property type="project" value="TreeGrafter"/>
</dbReference>
<dbReference type="CDD" id="cd02440">
    <property type="entry name" value="AdoMet_MTases"/>
    <property type="match status" value="1"/>
</dbReference>
<evidence type="ECO:0000256" key="3">
    <source>
        <dbReference type="ARBA" id="ARBA00022679"/>
    </source>
</evidence>
<dbReference type="EMBL" id="CP058607">
    <property type="protein sequence ID" value="QLG72538.1"/>
    <property type="molecule type" value="Genomic_DNA"/>
</dbReference>
<dbReference type="GO" id="GO:0032259">
    <property type="term" value="P:methylation"/>
    <property type="evidence" value="ECO:0007669"/>
    <property type="project" value="UniProtKB-KW"/>
</dbReference>
<protein>
    <recommendedName>
        <fullName evidence="1">peptide chain release factor N(5)-glutamine methyltransferase</fullName>
        <ecNumber evidence="1">2.1.1.297</ecNumber>
    </recommendedName>
</protein>
<name>A0A7H9B1L8_ZYGMR</name>
<dbReference type="GO" id="GO:0102559">
    <property type="term" value="F:peptide chain release factor N(5)-glutamine methyltransferase activity"/>
    <property type="evidence" value="ECO:0007669"/>
    <property type="project" value="UniProtKB-EC"/>
</dbReference>
<evidence type="ECO:0000256" key="1">
    <source>
        <dbReference type="ARBA" id="ARBA00012771"/>
    </source>
</evidence>
<gene>
    <name evidence="7" type="ORF">HG535_0D02460</name>
</gene>
<organism evidence="7 8">
    <name type="scientific">Zygotorulaspora mrakii</name>
    <name type="common">Zygosaccharomyces mrakii</name>
    <dbReference type="NCBI Taxonomy" id="42260"/>
    <lineage>
        <taxon>Eukaryota</taxon>
        <taxon>Fungi</taxon>
        <taxon>Dikarya</taxon>
        <taxon>Ascomycota</taxon>
        <taxon>Saccharomycotina</taxon>
        <taxon>Saccharomycetes</taxon>
        <taxon>Saccharomycetales</taxon>
        <taxon>Saccharomycetaceae</taxon>
        <taxon>Zygotorulaspora</taxon>
    </lineage>
</organism>
<dbReference type="PROSITE" id="PS00092">
    <property type="entry name" value="N6_MTASE"/>
    <property type="match status" value="1"/>
</dbReference>
<evidence type="ECO:0000256" key="2">
    <source>
        <dbReference type="ARBA" id="ARBA00022603"/>
    </source>
</evidence>
<keyword evidence="8" id="KW-1185">Reference proteome</keyword>
<evidence type="ECO:0000256" key="5">
    <source>
        <dbReference type="ARBA" id="ARBA00048391"/>
    </source>
</evidence>
<keyword evidence="3" id="KW-0808">Transferase</keyword>
<proteinExistence type="predicted"/>
<dbReference type="InterPro" id="IPR002052">
    <property type="entry name" value="DNA_methylase_N6_adenine_CS"/>
</dbReference>
<dbReference type="GO" id="GO:0003676">
    <property type="term" value="F:nucleic acid binding"/>
    <property type="evidence" value="ECO:0007669"/>
    <property type="project" value="InterPro"/>
</dbReference>
<dbReference type="NCBIfam" id="TIGR00536">
    <property type="entry name" value="hemK_fam"/>
    <property type="match status" value="1"/>
</dbReference>
<dbReference type="Pfam" id="PF05175">
    <property type="entry name" value="MTS"/>
    <property type="match status" value="1"/>
</dbReference>
<dbReference type="Gene3D" id="3.40.50.150">
    <property type="entry name" value="Vaccinia Virus protein VP39"/>
    <property type="match status" value="1"/>
</dbReference>
<dbReference type="EC" id="2.1.1.297" evidence="1"/>
<dbReference type="PANTHER" id="PTHR18895">
    <property type="entry name" value="HEMK METHYLTRANSFERASE"/>
    <property type="match status" value="1"/>
</dbReference>
<dbReference type="InterPro" id="IPR050320">
    <property type="entry name" value="N5-glutamine_MTase"/>
</dbReference>
<evidence type="ECO:0000259" key="6">
    <source>
        <dbReference type="Pfam" id="PF05175"/>
    </source>
</evidence>
<sequence length="313" mass="35978">MPRISPSSVRACNRVNRFLRLLLPACRTVERSNLEFKWISNELSSLEHLNTNRKLREAIYNACLQRFRYLPLQYILGSQPFGSLELVCRKGVLIPRWETEEWSYELAHRIRKNATNNKQKMVIWDLCSGSGCIALLLKQELQAFKDVNITALDISQKAISLIKRNMARNGIKDVSVISADVLHNPPNPGSMIDILVCNPPYISEDSFVKETSRSVKIHEPRLALVGDKEFYQNLIEHWLPKINSFVYEIGDINQADFVHNAIINDTELNTVWSTGVKRDANGNPRVLYGFRKNGKNNTSFKYHELFDNFGKLN</sequence>
<reference evidence="7 8" key="1">
    <citation type="submission" date="2020-07" db="EMBL/GenBank/DDBJ databases">
        <title>The yeast mating-type switching endonuclease HO is a domesticated member of an unorthodox homing genetic element family.</title>
        <authorList>
            <person name="Coughlan A.Y."/>
            <person name="Lombardi L."/>
            <person name="Braun-Galleani S."/>
            <person name="Martos A.R."/>
            <person name="Galeote V."/>
            <person name="Bigey F."/>
            <person name="Dequin S."/>
            <person name="Byrne K.P."/>
            <person name="Wolfe K.H."/>
        </authorList>
    </citation>
    <scope>NUCLEOTIDE SEQUENCE [LARGE SCALE GENOMIC DNA]</scope>
    <source>
        <strain evidence="7 8">NRRL Y-6702</strain>
    </source>
</reference>
<dbReference type="PANTHER" id="PTHR18895:SF74">
    <property type="entry name" value="MTRF1L RELEASE FACTOR GLUTAMINE METHYLTRANSFERASE"/>
    <property type="match status" value="1"/>
</dbReference>
<comment type="catalytic activity">
    <reaction evidence="5">
        <text>L-glutaminyl-[peptide chain release factor] + S-adenosyl-L-methionine = N(5)-methyl-L-glutaminyl-[peptide chain release factor] + S-adenosyl-L-homocysteine + H(+)</text>
        <dbReference type="Rhea" id="RHEA:42896"/>
        <dbReference type="Rhea" id="RHEA-COMP:10271"/>
        <dbReference type="Rhea" id="RHEA-COMP:10272"/>
        <dbReference type="ChEBI" id="CHEBI:15378"/>
        <dbReference type="ChEBI" id="CHEBI:30011"/>
        <dbReference type="ChEBI" id="CHEBI:57856"/>
        <dbReference type="ChEBI" id="CHEBI:59789"/>
        <dbReference type="ChEBI" id="CHEBI:61891"/>
        <dbReference type="EC" id="2.1.1.297"/>
    </reaction>
</comment>
<dbReference type="InterPro" id="IPR007848">
    <property type="entry name" value="Small_mtfrase_dom"/>
</dbReference>
<dbReference type="SUPFAM" id="SSF53335">
    <property type="entry name" value="S-adenosyl-L-methionine-dependent methyltransferases"/>
    <property type="match status" value="1"/>
</dbReference>
<evidence type="ECO:0000313" key="7">
    <source>
        <dbReference type="EMBL" id="QLG72538.1"/>
    </source>
</evidence>
<dbReference type="InterPro" id="IPR004556">
    <property type="entry name" value="HemK-like"/>
</dbReference>
<keyword evidence="4" id="KW-0949">S-adenosyl-L-methionine</keyword>
<dbReference type="OrthoDB" id="269872at2759"/>
<accession>A0A7H9B1L8</accession>
<dbReference type="KEGG" id="zmk:HG535_0D02460"/>
<dbReference type="RefSeq" id="XP_037144266.1">
    <property type="nucleotide sequence ID" value="XM_037288371.1"/>
</dbReference>
<dbReference type="Proteomes" id="UP000509704">
    <property type="component" value="Chromosome 4"/>
</dbReference>
<evidence type="ECO:0000313" key="8">
    <source>
        <dbReference type="Proteomes" id="UP000509704"/>
    </source>
</evidence>
<dbReference type="GeneID" id="59236262"/>
<dbReference type="AlphaFoldDB" id="A0A7H9B1L8"/>
<evidence type="ECO:0000256" key="4">
    <source>
        <dbReference type="ARBA" id="ARBA00022691"/>
    </source>
</evidence>